<keyword evidence="5" id="KW-0969">Cilium</keyword>
<evidence type="ECO:0000313" key="10">
    <source>
        <dbReference type="Proteomes" id="UP000092460"/>
    </source>
</evidence>
<evidence type="ECO:0000256" key="4">
    <source>
        <dbReference type="ARBA" id="ARBA00023054"/>
    </source>
</evidence>
<keyword evidence="4 7" id="KW-0175">Coiled coil</keyword>
<dbReference type="EMBL" id="JXJN01009421">
    <property type="status" value="NOT_ANNOTATED_CDS"/>
    <property type="molecule type" value="Genomic_DNA"/>
</dbReference>
<dbReference type="AlphaFoldDB" id="A0A1B0B789"/>
<organism evidence="9 10">
    <name type="scientific">Glossina palpalis gambiensis</name>
    <dbReference type="NCBI Taxonomy" id="67801"/>
    <lineage>
        <taxon>Eukaryota</taxon>
        <taxon>Metazoa</taxon>
        <taxon>Ecdysozoa</taxon>
        <taxon>Arthropoda</taxon>
        <taxon>Hexapoda</taxon>
        <taxon>Insecta</taxon>
        <taxon>Pterygota</taxon>
        <taxon>Neoptera</taxon>
        <taxon>Endopterygota</taxon>
        <taxon>Diptera</taxon>
        <taxon>Brachycera</taxon>
        <taxon>Muscomorpha</taxon>
        <taxon>Hippoboscoidea</taxon>
        <taxon>Glossinidae</taxon>
        <taxon>Glossina</taxon>
    </lineage>
</organism>
<feature type="region of interest" description="Disordered" evidence="8">
    <location>
        <begin position="1"/>
        <end position="21"/>
    </location>
</feature>
<evidence type="ECO:0000256" key="8">
    <source>
        <dbReference type="SAM" id="MobiDB-lite"/>
    </source>
</evidence>
<feature type="region of interest" description="Disordered" evidence="8">
    <location>
        <begin position="375"/>
        <end position="403"/>
    </location>
</feature>
<dbReference type="GO" id="GO:0008017">
    <property type="term" value="F:microtubule binding"/>
    <property type="evidence" value="ECO:0007669"/>
    <property type="project" value="TreeGrafter"/>
</dbReference>
<dbReference type="PANTHER" id="PTHR31954">
    <property type="entry name" value="CILIA- AND FLAGELLA-ASSOCIATED PROTEIN 157"/>
    <property type="match status" value="1"/>
</dbReference>
<dbReference type="InterPro" id="IPR038844">
    <property type="entry name" value="CFAP157"/>
</dbReference>
<feature type="compositionally biased region" description="Basic and acidic residues" evidence="8">
    <location>
        <begin position="375"/>
        <end position="389"/>
    </location>
</feature>
<reference evidence="9" key="2">
    <citation type="submission" date="2020-05" db="UniProtKB">
        <authorList>
            <consortium name="EnsemblMetazoa"/>
        </authorList>
    </citation>
    <scope>IDENTIFICATION</scope>
    <source>
        <strain evidence="9">IAEA</strain>
    </source>
</reference>
<feature type="compositionally biased region" description="Acidic residues" evidence="8">
    <location>
        <begin position="524"/>
        <end position="534"/>
    </location>
</feature>
<dbReference type="VEuPathDB" id="VectorBase:GPPI021118"/>
<feature type="coiled-coil region" evidence="7">
    <location>
        <begin position="83"/>
        <end position="177"/>
    </location>
</feature>
<comment type="subcellular location">
    <subcellularLocation>
        <location evidence="1">Cell projection</location>
        <location evidence="1">Cilium</location>
    </subcellularLocation>
</comment>
<proteinExistence type="inferred from homology"/>
<dbReference type="GO" id="GO:0036064">
    <property type="term" value="C:ciliary basal body"/>
    <property type="evidence" value="ECO:0007669"/>
    <property type="project" value="TreeGrafter"/>
</dbReference>
<evidence type="ECO:0000256" key="1">
    <source>
        <dbReference type="ARBA" id="ARBA00004138"/>
    </source>
</evidence>
<feature type="compositionally biased region" description="Low complexity" evidence="8">
    <location>
        <begin position="585"/>
        <end position="598"/>
    </location>
</feature>
<evidence type="ECO:0000256" key="3">
    <source>
        <dbReference type="ARBA" id="ARBA00014087"/>
    </source>
</evidence>
<evidence type="ECO:0000256" key="5">
    <source>
        <dbReference type="ARBA" id="ARBA00023069"/>
    </source>
</evidence>
<keyword evidence="6" id="KW-0966">Cell projection</keyword>
<feature type="compositionally biased region" description="Basic residues" evidence="8">
    <location>
        <begin position="10"/>
        <end position="19"/>
    </location>
</feature>
<reference evidence="10" key="1">
    <citation type="submission" date="2015-01" db="EMBL/GenBank/DDBJ databases">
        <authorList>
            <person name="Aksoy S."/>
            <person name="Warren W."/>
            <person name="Wilson R.K."/>
        </authorList>
    </citation>
    <scope>NUCLEOTIDE SEQUENCE [LARGE SCALE GENOMIC DNA]</scope>
    <source>
        <strain evidence="10">IAEA</strain>
    </source>
</reference>
<evidence type="ECO:0000256" key="7">
    <source>
        <dbReference type="SAM" id="Coils"/>
    </source>
</evidence>
<sequence length="612" mass="70767">MATRGEKEKKVKRGKKGKKKEKERIAEVDKTFYELTITDLNRKLARLRSYITTKDETLLQLTEKMRSMEEDRVDVAAHLGRTLSEREETIIKLEEELTEVSKQRNIEKQKASEHIKDLEAKNKAIRNQLTSEIKLLNGKLNSLDEFRIQRDYLMGRFDDLEQELKEKERSHQEAIYSMEQNAVVEKDALKKEVEAKLLQVSEDFTRSSEIRNAGYTRRLIRENIALQKEIEILVLSQIKIQRDFKEQLAKHKEISEQYAALGQLKTQLIHSSQNKINIIEKLTSRYEKLKLKYTENVKYRSLYENIMRRDVCDRFTFNDTSKKLRAMGQKLEKLKMEKNRMLSIHKQHEYEISRLQAVIEHIKKALTTSIIREKGKEEKEKEKEEKGKETPQSVREIDEDEAVRETTRRDLISELVDIISSHLDYYPRTPSILSLVRSRSSIYRPGRMGFLPRSPSSLMEIFKREAKDATSVAVLSSEFKLQSQSSKIIPKARTSNVGSIVDVELGSTFYASSSHDNLRGLKGDEEEAGEEASSDDYQSSEPIQPEIAEENAVPTDYNTAPTHTSSVAEEVEVEEKESDPLSRQSILSHTSLTESSLLSESDGDAFEINLFY</sequence>
<feature type="region of interest" description="Disordered" evidence="8">
    <location>
        <begin position="514"/>
        <end position="598"/>
    </location>
</feature>
<dbReference type="STRING" id="67801.A0A1B0B789"/>
<evidence type="ECO:0000256" key="2">
    <source>
        <dbReference type="ARBA" id="ARBA00010841"/>
    </source>
</evidence>
<dbReference type="PANTHER" id="PTHR31954:SF1">
    <property type="entry name" value="CILIA- AND FLAGELLA-ASSOCIATED PROTEIN 157"/>
    <property type="match status" value="1"/>
</dbReference>
<keyword evidence="10" id="KW-1185">Reference proteome</keyword>
<protein>
    <recommendedName>
        <fullName evidence="3">Cilia- and flagella-associated protein 157</fullName>
    </recommendedName>
</protein>
<comment type="similarity">
    <text evidence="2">Belongs to the CFAP157 family.</text>
</comment>
<dbReference type="EnsemblMetazoa" id="GPPI021118-RA">
    <property type="protein sequence ID" value="GPPI021118-PA"/>
    <property type="gene ID" value="GPPI021118"/>
</dbReference>
<accession>A0A1B0B789</accession>
<evidence type="ECO:0000256" key="6">
    <source>
        <dbReference type="ARBA" id="ARBA00023273"/>
    </source>
</evidence>
<dbReference type="Proteomes" id="UP000092460">
    <property type="component" value="Unassembled WGS sequence"/>
</dbReference>
<name>A0A1B0B789_9MUSC</name>
<evidence type="ECO:0000313" key="9">
    <source>
        <dbReference type="EnsemblMetazoa" id="GPPI021118-PA"/>
    </source>
</evidence>